<keyword evidence="4" id="KW-1185">Reference proteome</keyword>
<keyword evidence="2" id="KW-1133">Transmembrane helix</keyword>
<evidence type="ECO:0000313" key="4">
    <source>
        <dbReference type="Proteomes" id="UP000275846"/>
    </source>
</evidence>
<evidence type="ECO:0000256" key="1">
    <source>
        <dbReference type="SAM" id="MobiDB-lite"/>
    </source>
</evidence>
<gene>
    <name evidence="3" type="ORF">SSLN_LOCUS18441</name>
</gene>
<keyword evidence="2" id="KW-0812">Transmembrane</keyword>
<reference evidence="3 4" key="2">
    <citation type="submission" date="2018-11" db="EMBL/GenBank/DDBJ databases">
        <authorList>
            <consortium name="Pathogen Informatics"/>
        </authorList>
    </citation>
    <scope>NUCLEOTIDE SEQUENCE [LARGE SCALE GENOMIC DNA]</scope>
    <source>
        <strain evidence="3 4">NST_G2</strain>
    </source>
</reference>
<sequence length="121" mass="12818">MEVRNSGHGQAAPAEQGAPSCPRNKLPTAHLAGEQMAELSCIVIGEFVQGVDWCSTANGVSSRMSKCTALVPSLNPALVRFGTFNPERTDVNIGVSVAVVLCFIHPALVPMSFWITLPGVR</sequence>
<dbReference type="AlphaFoldDB" id="A0A183TPP3"/>
<accession>A0A183TPP3</accession>
<proteinExistence type="predicted"/>
<reference evidence="5" key="1">
    <citation type="submission" date="2016-06" db="UniProtKB">
        <authorList>
            <consortium name="WormBaseParasite"/>
        </authorList>
    </citation>
    <scope>IDENTIFICATION</scope>
</reference>
<name>A0A183TPP3_SCHSO</name>
<feature type="region of interest" description="Disordered" evidence="1">
    <location>
        <begin position="1"/>
        <end position="26"/>
    </location>
</feature>
<organism evidence="5">
    <name type="scientific">Schistocephalus solidus</name>
    <name type="common">Tapeworm</name>
    <dbReference type="NCBI Taxonomy" id="70667"/>
    <lineage>
        <taxon>Eukaryota</taxon>
        <taxon>Metazoa</taxon>
        <taxon>Spiralia</taxon>
        <taxon>Lophotrochozoa</taxon>
        <taxon>Platyhelminthes</taxon>
        <taxon>Cestoda</taxon>
        <taxon>Eucestoda</taxon>
        <taxon>Diphyllobothriidea</taxon>
        <taxon>Diphyllobothriidae</taxon>
        <taxon>Schistocephalus</taxon>
    </lineage>
</organism>
<dbReference type="Proteomes" id="UP000275846">
    <property type="component" value="Unassembled WGS sequence"/>
</dbReference>
<dbReference type="WBParaSite" id="SSLN_0001913801-mRNA-1">
    <property type="protein sequence ID" value="SSLN_0001913801-mRNA-1"/>
    <property type="gene ID" value="SSLN_0001913801"/>
</dbReference>
<evidence type="ECO:0000256" key="2">
    <source>
        <dbReference type="SAM" id="Phobius"/>
    </source>
</evidence>
<evidence type="ECO:0000313" key="3">
    <source>
        <dbReference type="EMBL" id="VDM04827.1"/>
    </source>
</evidence>
<dbReference type="EMBL" id="UYSU01044429">
    <property type="protein sequence ID" value="VDM04827.1"/>
    <property type="molecule type" value="Genomic_DNA"/>
</dbReference>
<feature type="transmembrane region" description="Helical" evidence="2">
    <location>
        <begin position="93"/>
        <end position="117"/>
    </location>
</feature>
<protein>
    <submittedName>
        <fullName evidence="3 5">Uncharacterized protein</fullName>
    </submittedName>
</protein>
<keyword evidence="2" id="KW-0472">Membrane</keyword>
<evidence type="ECO:0000313" key="5">
    <source>
        <dbReference type="WBParaSite" id="SSLN_0001913801-mRNA-1"/>
    </source>
</evidence>